<dbReference type="GO" id="GO:0003700">
    <property type="term" value="F:DNA-binding transcription factor activity"/>
    <property type="evidence" value="ECO:0007669"/>
    <property type="project" value="InterPro"/>
</dbReference>
<keyword evidence="7" id="KW-1185">Reference proteome</keyword>
<evidence type="ECO:0000313" key="6">
    <source>
        <dbReference type="EMBL" id="KLU26520.1"/>
    </source>
</evidence>
<dbReference type="PANTHER" id="PTHR30419:SF2">
    <property type="entry name" value="LYSR FAMILY TRANSCRIPTIONAL REGULATOR"/>
    <property type="match status" value="1"/>
</dbReference>
<keyword evidence="2" id="KW-0805">Transcription regulation</keyword>
<organism evidence="6 7">
    <name type="scientific">Caballeronia mineralivorans PML1(12)</name>
    <dbReference type="NCBI Taxonomy" id="908627"/>
    <lineage>
        <taxon>Bacteria</taxon>
        <taxon>Pseudomonadati</taxon>
        <taxon>Pseudomonadota</taxon>
        <taxon>Betaproteobacteria</taxon>
        <taxon>Burkholderiales</taxon>
        <taxon>Burkholderiaceae</taxon>
        <taxon>Caballeronia</taxon>
    </lineage>
</organism>
<dbReference type="InterPro" id="IPR000847">
    <property type="entry name" value="LysR_HTH_N"/>
</dbReference>
<comment type="caution">
    <text evidence="6">The sequence shown here is derived from an EMBL/GenBank/DDBJ whole genome shotgun (WGS) entry which is preliminary data.</text>
</comment>
<dbReference type="Proteomes" id="UP000035963">
    <property type="component" value="Unassembled WGS sequence"/>
</dbReference>
<dbReference type="Pfam" id="PF00126">
    <property type="entry name" value="HTH_1"/>
    <property type="match status" value="1"/>
</dbReference>
<feature type="domain" description="HTH lysR-type" evidence="5">
    <location>
        <begin position="1"/>
        <end position="58"/>
    </location>
</feature>
<dbReference type="GO" id="GO:0003677">
    <property type="term" value="F:DNA binding"/>
    <property type="evidence" value="ECO:0007669"/>
    <property type="project" value="UniProtKB-KW"/>
</dbReference>
<sequence>MHASVLKYFTEVARCGSMRKAAQHLFVAPSAINRQIRNLEDELAVELFDRLPSGLKLTAAGERLLKHIRETLDGFHAMRAEFDAMKGERTGHISVIAMDSALEKLLPAVIDDFGELFPAVTYAIQYAPLSKVADRVASGQFDIGISFCQKAPAGTRIAATANFPSGAVLSVSHPLAKKDLVTFEECREYPIFQTGVNDELPSPLSLEYSRHWEETKVHMQSNSIGLIKSMVARGRGIAFFTKLGFIDELDRGEVVWRPIAGVSDNTPPVAILVPSPKELSPIGEEYLNCLIRCFKQFEALTQNGH</sequence>
<dbReference type="PROSITE" id="PS50931">
    <property type="entry name" value="HTH_LYSR"/>
    <property type="match status" value="1"/>
</dbReference>
<dbReference type="EMBL" id="AEJF01000068">
    <property type="protein sequence ID" value="KLU26520.1"/>
    <property type="molecule type" value="Genomic_DNA"/>
</dbReference>
<dbReference type="PATRIC" id="fig|908627.4.peg.2058"/>
<dbReference type="FunFam" id="1.10.10.10:FF:000001">
    <property type="entry name" value="LysR family transcriptional regulator"/>
    <property type="match status" value="1"/>
</dbReference>
<dbReference type="InterPro" id="IPR036388">
    <property type="entry name" value="WH-like_DNA-bd_sf"/>
</dbReference>
<dbReference type="InterPro" id="IPR050950">
    <property type="entry name" value="HTH-type_LysR_regulators"/>
</dbReference>
<dbReference type="SUPFAM" id="SSF46785">
    <property type="entry name" value="Winged helix' DNA-binding domain"/>
    <property type="match status" value="1"/>
</dbReference>
<dbReference type="Gene3D" id="3.40.190.10">
    <property type="entry name" value="Periplasmic binding protein-like II"/>
    <property type="match status" value="2"/>
</dbReference>
<dbReference type="AlphaFoldDB" id="A0A0J1D190"/>
<gene>
    <name evidence="6" type="ORF">EOS_09305</name>
</gene>
<dbReference type="RefSeq" id="WP_047846330.1">
    <property type="nucleotide sequence ID" value="NZ_AEJF01000068.1"/>
</dbReference>
<dbReference type="Pfam" id="PF03466">
    <property type="entry name" value="LysR_substrate"/>
    <property type="match status" value="1"/>
</dbReference>
<evidence type="ECO:0000259" key="5">
    <source>
        <dbReference type="PROSITE" id="PS50931"/>
    </source>
</evidence>
<evidence type="ECO:0000256" key="4">
    <source>
        <dbReference type="ARBA" id="ARBA00023163"/>
    </source>
</evidence>
<reference evidence="6 7" key="1">
    <citation type="journal article" date="2015" name="Genome Announc.">
        <title>Draft Genome Sequence of Burkholderia sp. Strain PML1(12), an Ectomycorrhizosphere-Inhabiting Bacterium with Effective Mineral-Weathering Ability.</title>
        <authorList>
            <person name="Uroz S."/>
            <person name="Oger P."/>
        </authorList>
    </citation>
    <scope>NUCLEOTIDE SEQUENCE [LARGE SCALE GENOMIC DNA]</scope>
    <source>
        <strain evidence="7">PML1(12)</strain>
    </source>
</reference>
<dbReference type="SUPFAM" id="SSF53850">
    <property type="entry name" value="Periplasmic binding protein-like II"/>
    <property type="match status" value="1"/>
</dbReference>
<dbReference type="Gene3D" id="1.10.10.10">
    <property type="entry name" value="Winged helix-like DNA-binding domain superfamily/Winged helix DNA-binding domain"/>
    <property type="match status" value="1"/>
</dbReference>
<evidence type="ECO:0000256" key="2">
    <source>
        <dbReference type="ARBA" id="ARBA00023015"/>
    </source>
</evidence>
<protein>
    <submittedName>
        <fullName evidence="6">LysR family transcriptional regulator</fullName>
    </submittedName>
</protein>
<evidence type="ECO:0000256" key="1">
    <source>
        <dbReference type="ARBA" id="ARBA00009437"/>
    </source>
</evidence>
<dbReference type="GO" id="GO:0005829">
    <property type="term" value="C:cytosol"/>
    <property type="evidence" value="ECO:0007669"/>
    <property type="project" value="TreeGrafter"/>
</dbReference>
<dbReference type="PANTHER" id="PTHR30419">
    <property type="entry name" value="HTH-TYPE TRANSCRIPTIONAL REGULATOR YBHD"/>
    <property type="match status" value="1"/>
</dbReference>
<dbReference type="InterPro" id="IPR005119">
    <property type="entry name" value="LysR_subst-bd"/>
</dbReference>
<keyword evidence="3" id="KW-0238">DNA-binding</keyword>
<evidence type="ECO:0000313" key="7">
    <source>
        <dbReference type="Proteomes" id="UP000035963"/>
    </source>
</evidence>
<evidence type="ECO:0000256" key="3">
    <source>
        <dbReference type="ARBA" id="ARBA00023125"/>
    </source>
</evidence>
<comment type="similarity">
    <text evidence="1">Belongs to the LysR transcriptional regulatory family.</text>
</comment>
<accession>A0A0J1D190</accession>
<dbReference type="InterPro" id="IPR036390">
    <property type="entry name" value="WH_DNA-bd_sf"/>
</dbReference>
<keyword evidence="4" id="KW-0804">Transcription</keyword>
<name>A0A0J1D190_9BURK</name>
<proteinExistence type="inferred from homology"/>